<sequence length="103" mass="11242">MEAEPAFNEAIHAPNRLRICGILRPVDSAEFSVIREALDLSEANLSKTVRSLADVGYVRVTKSASTSRTDNRRTTRLSLTSAGRQAFDAHVAALKRMVEGALD</sequence>
<dbReference type="Gene3D" id="1.10.10.10">
    <property type="entry name" value="Winged helix-like DNA-binding domain superfamily/Winged helix DNA-binding domain"/>
    <property type="match status" value="1"/>
</dbReference>
<protein>
    <submittedName>
        <fullName evidence="2">Helix-turn-helix domain-containing protein</fullName>
    </submittedName>
</protein>
<dbReference type="InterPro" id="IPR036388">
    <property type="entry name" value="WH-like_DNA-bd_sf"/>
</dbReference>
<name>A0A5N6MIJ2_9MICC</name>
<dbReference type="Pfam" id="PF13601">
    <property type="entry name" value="HTH_34"/>
    <property type="match status" value="1"/>
</dbReference>
<feature type="domain" description="Winged helix DNA-binding" evidence="1">
    <location>
        <begin position="16"/>
        <end position="98"/>
    </location>
</feature>
<dbReference type="SUPFAM" id="SSF46785">
    <property type="entry name" value="Winged helix' DNA-binding domain"/>
    <property type="match status" value="1"/>
</dbReference>
<organism evidence="2 3">
    <name type="scientific">Arthrobacter yangruifuii</name>
    <dbReference type="NCBI Taxonomy" id="2606616"/>
    <lineage>
        <taxon>Bacteria</taxon>
        <taxon>Bacillati</taxon>
        <taxon>Actinomycetota</taxon>
        <taxon>Actinomycetes</taxon>
        <taxon>Micrococcales</taxon>
        <taxon>Micrococcaceae</taxon>
        <taxon>Arthrobacter</taxon>
    </lineage>
</organism>
<dbReference type="AlphaFoldDB" id="A0A5N6MIJ2"/>
<evidence type="ECO:0000313" key="2">
    <source>
        <dbReference type="EMBL" id="KAD3633352.1"/>
    </source>
</evidence>
<dbReference type="PANTHER" id="PTHR37318">
    <property type="entry name" value="BSL7504 PROTEIN"/>
    <property type="match status" value="1"/>
</dbReference>
<dbReference type="OrthoDB" id="4952043at2"/>
<reference evidence="2 3" key="1">
    <citation type="submission" date="2019-08" db="EMBL/GenBank/DDBJ databases">
        <title>Arthrobacter sp. nov., isolated from plateau pika and Tibetan wild ass.</title>
        <authorList>
            <person name="Ge Y."/>
        </authorList>
    </citation>
    <scope>NUCLEOTIDE SEQUENCE [LARGE SCALE GENOMIC DNA]</scope>
    <source>
        <strain evidence="2 3">785</strain>
    </source>
</reference>
<dbReference type="InterPro" id="IPR027395">
    <property type="entry name" value="WH_DNA-bd_dom"/>
</dbReference>
<proteinExistence type="predicted"/>
<accession>A0A5N6MIJ2</accession>
<dbReference type="InterPro" id="IPR036390">
    <property type="entry name" value="WH_DNA-bd_sf"/>
</dbReference>
<dbReference type="EMBL" id="VTFX01000004">
    <property type="protein sequence ID" value="KAD3633352.1"/>
    <property type="molecule type" value="Genomic_DNA"/>
</dbReference>
<gene>
    <name evidence="2" type="ORF">GD627_09645</name>
</gene>
<evidence type="ECO:0000259" key="1">
    <source>
        <dbReference type="Pfam" id="PF13601"/>
    </source>
</evidence>
<dbReference type="PANTHER" id="PTHR37318:SF1">
    <property type="entry name" value="BSL7504 PROTEIN"/>
    <property type="match status" value="1"/>
</dbReference>
<dbReference type="Proteomes" id="UP000326852">
    <property type="component" value="Unassembled WGS sequence"/>
</dbReference>
<comment type="caution">
    <text evidence="2">The sequence shown here is derived from an EMBL/GenBank/DDBJ whole genome shotgun (WGS) entry which is preliminary data.</text>
</comment>
<evidence type="ECO:0000313" key="3">
    <source>
        <dbReference type="Proteomes" id="UP000326852"/>
    </source>
</evidence>
<keyword evidence="3" id="KW-1185">Reference proteome</keyword>